<proteinExistence type="predicted"/>
<keyword evidence="3" id="KW-1185">Reference proteome</keyword>
<dbReference type="PANTHER" id="PTHR24020">
    <property type="entry name" value="COLLAGEN ALPHA"/>
    <property type="match status" value="1"/>
</dbReference>
<dbReference type="InterPro" id="IPR050525">
    <property type="entry name" value="ECM_Assembly_Org"/>
</dbReference>
<reference evidence="2 3" key="1">
    <citation type="submission" date="2019-03" db="EMBL/GenBank/DDBJ databases">
        <title>First draft genome of Liparis tanakae, snailfish: a comprehensive survey of snailfish specific genes.</title>
        <authorList>
            <person name="Kim W."/>
            <person name="Song I."/>
            <person name="Jeong J.-H."/>
            <person name="Kim D."/>
            <person name="Kim S."/>
            <person name="Ryu S."/>
            <person name="Song J.Y."/>
            <person name="Lee S.K."/>
        </authorList>
    </citation>
    <scope>NUCLEOTIDE SEQUENCE [LARGE SCALE GENOMIC DNA]</scope>
    <source>
        <tissue evidence="2">Muscle</tissue>
    </source>
</reference>
<dbReference type="OrthoDB" id="5317514at2759"/>
<gene>
    <name evidence="2" type="primary">Itgax_0</name>
    <name evidence="2" type="ORF">EYF80_035492</name>
</gene>
<organism evidence="2 3">
    <name type="scientific">Liparis tanakae</name>
    <name type="common">Tanaka's snailfish</name>
    <dbReference type="NCBI Taxonomy" id="230148"/>
    <lineage>
        <taxon>Eukaryota</taxon>
        <taxon>Metazoa</taxon>
        <taxon>Chordata</taxon>
        <taxon>Craniata</taxon>
        <taxon>Vertebrata</taxon>
        <taxon>Euteleostomi</taxon>
        <taxon>Actinopterygii</taxon>
        <taxon>Neopterygii</taxon>
        <taxon>Teleostei</taxon>
        <taxon>Neoteleostei</taxon>
        <taxon>Acanthomorphata</taxon>
        <taxon>Eupercaria</taxon>
        <taxon>Perciformes</taxon>
        <taxon>Cottioidei</taxon>
        <taxon>Cottales</taxon>
        <taxon>Liparidae</taxon>
        <taxon>Liparis</taxon>
    </lineage>
</organism>
<dbReference type="EMBL" id="SRLO01000489">
    <property type="protein sequence ID" value="TNN54264.1"/>
    <property type="molecule type" value="Genomic_DNA"/>
</dbReference>
<evidence type="ECO:0000313" key="3">
    <source>
        <dbReference type="Proteomes" id="UP000314294"/>
    </source>
</evidence>
<accession>A0A4Z2GND9</accession>
<evidence type="ECO:0000313" key="2">
    <source>
        <dbReference type="EMBL" id="TNN54264.1"/>
    </source>
</evidence>
<dbReference type="Proteomes" id="UP000314294">
    <property type="component" value="Unassembled WGS sequence"/>
</dbReference>
<dbReference type="Pfam" id="PF00092">
    <property type="entry name" value="VWA"/>
    <property type="match status" value="1"/>
</dbReference>
<dbReference type="GO" id="GO:0007229">
    <property type="term" value="P:integrin-mediated signaling pathway"/>
    <property type="evidence" value="ECO:0007669"/>
    <property type="project" value="UniProtKB-KW"/>
</dbReference>
<dbReference type="AlphaFoldDB" id="A0A4Z2GND9"/>
<evidence type="ECO:0000259" key="1">
    <source>
        <dbReference type="PROSITE" id="PS50234"/>
    </source>
</evidence>
<dbReference type="Gene3D" id="3.40.50.410">
    <property type="entry name" value="von Willebrand factor, type A domain"/>
    <property type="match status" value="1"/>
</dbReference>
<keyword evidence="2" id="KW-0401">Integrin</keyword>
<comment type="caution">
    <text evidence="2">The sequence shown here is derived from an EMBL/GenBank/DDBJ whole genome shotgun (WGS) entry which is preliminary data.</text>
</comment>
<feature type="domain" description="VWFA" evidence="1">
    <location>
        <begin position="61"/>
        <end position="147"/>
    </location>
</feature>
<sequence>MSLGLTMASDPSTQNTLACGPTIPKDCKSITMYSGACFKIDRLNRVKGPFPSSLGDCRSADIAFLLDGSGSVLTPDFKIMKIFVKDLVRSLLPLDTKFAIAQFSDYPQVHFYFDDFLSGAGSWEQKVDNIQQQQQTTYTAEAIRYVV</sequence>
<dbReference type="PRINTS" id="PR00453">
    <property type="entry name" value="VWFADOMAIN"/>
</dbReference>
<dbReference type="PROSITE" id="PS50234">
    <property type="entry name" value="VWFA"/>
    <property type="match status" value="1"/>
</dbReference>
<protein>
    <submittedName>
        <fullName evidence="2">Integrin alpha-X</fullName>
    </submittedName>
</protein>
<dbReference type="PANTHER" id="PTHR24020:SF20">
    <property type="entry name" value="PH DOMAIN-CONTAINING PROTEIN"/>
    <property type="match status" value="1"/>
</dbReference>
<dbReference type="InterPro" id="IPR036465">
    <property type="entry name" value="vWFA_dom_sf"/>
</dbReference>
<dbReference type="SUPFAM" id="SSF53300">
    <property type="entry name" value="vWA-like"/>
    <property type="match status" value="1"/>
</dbReference>
<dbReference type="InterPro" id="IPR002035">
    <property type="entry name" value="VWF_A"/>
</dbReference>
<name>A0A4Z2GND9_9TELE</name>